<organism evidence="3 4">
    <name type="scientific">Roseobacter cerasinus</name>
    <dbReference type="NCBI Taxonomy" id="2602289"/>
    <lineage>
        <taxon>Bacteria</taxon>
        <taxon>Pseudomonadati</taxon>
        <taxon>Pseudomonadota</taxon>
        <taxon>Alphaproteobacteria</taxon>
        <taxon>Rhodobacterales</taxon>
        <taxon>Roseobacteraceae</taxon>
        <taxon>Roseobacter</taxon>
    </lineage>
</organism>
<feature type="signal peptide" evidence="1">
    <location>
        <begin position="1"/>
        <end position="27"/>
    </location>
</feature>
<comment type="caution">
    <text evidence="3">The sequence shown here is derived from an EMBL/GenBank/DDBJ whole genome shotgun (WGS) entry which is preliminary data.</text>
</comment>
<feature type="chain" id="PRO_5024935856" evidence="1">
    <location>
        <begin position="28"/>
        <end position="141"/>
    </location>
</feature>
<sequence>MAVTRRDTLKSGSAALLALGFPSSLQAEEVTAEQAIAAFVKGGEILQGGITLDLEDTAEDGFRVPVSVTAEGAEAILIVAPANPVPPIALVAFGALAADQQLSTRMRLARTQQVLALARMPDGTVRQVSKHVDVVVGGCGA</sequence>
<evidence type="ECO:0000313" key="4">
    <source>
        <dbReference type="Proteomes" id="UP000436522"/>
    </source>
</evidence>
<dbReference type="InterPro" id="IPR032711">
    <property type="entry name" value="SoxY"/>
</dbReference>
<dbReference type="Pfam" id="PF13501">
    <property type="entry name" value="SoxY"/>
    <property type="match status" value="1"/>
</dbReference>
<dbReference type="OrthoDB" id="9804570at2"/>
<evidence type="ECO:0000313" key="3">
    <source>
        <dbReference type="EMBL" id="GFE52291.1"/>
    </source>
</evidence>
<dbReference type="PIRSF" id="PIRSF010312">
    <property type="entry name" value="Sulphur_oxidation_SoxY"/>
    <property type="match status" value="1"/>
</dbReference>
<accession>A0A640VYW1</accession>
<gene>
    <name evidence="3" type="ORF">So717_40440</name>
</gene>
<proteinExistence type="predicted"/>
<name>A0A640VYW1_9RHOB</name>
<keyword evidence="1" id="KW-0732">Signal</keyword>
<reference evidence="3 4" key="1">
    <citation type="submission" date="2019-12" db="EMBL/GenBank/DDBJ databases">
        <title>Roseobacter cerasinus sp. nov., isolated from seawater around aquaculture.</title>
        <authorList>
            <person name="Muramatsu S."/>
            <person name="Takabe Y."/>
            <person name="Mori K."/>
            <person name="Takaichi S."/>
            <person name="Hanada S."/>
        </authorList>
    </citation>
    <scope>NUCLEOTIDE SEQUENCE [LARGE SCALE GENOMIC DNA]</scope>
    <source>
        <strain evidence="3 4">AI77</strain>
    </source>
</reference>
<dbReference type="Proteomes" id="UP000436522">
    <property type="component" value="Unassembled WGS sequence"/>
</dbReference>
<dbReference type="InterPro" id="IPR016568">
    <property type="entry name" value="Sulphur_oxidation_SoxY"/>
</dbReference>
<dbReference type="InterPro" id="IPR038162">
    <property type="entry name" value="SoxY_sf"/>
</dbReference>
<evidence type="ECO:0000256" key="1">
    <source>
        <dbReference type="SAM" id="SignalP"/>
    </source>
</evidence>
<keyword evidence="4" id="KW-1185">Reference proteome</keyword>
<dbReference type="EMBL" id="BLIV01000011">
    <property type="protein sequence ID" value="GFE52291.1"/>
    <property type="molecule type" value="Genomic_DNA"/>
</dbReference>
<dbReference type="AlphaFoldDB" id="A0A640VYW1"/>
<protein>
    <submittedName>
        <fullName evidence="3">Thiosulfate oxidation carrier protein SoxY</fullName>
    </submittedName>
</protein>
<feature type="domain" description="Ig-like SoxY" evidence="2">
    <location>
        <begin position="38"/>
        <end position="139"/>
    </location>
</feature>
<evidence type="ECO:0000259" key="2">
    <source>
        <dbReference type="Pfam" id="PF13501"/>
    </source>
</evidence>
<dbReference type="InterPro" id="IPR006311">
    <property type="entry name" value="TAT_signal"/>
</dbReference>
<dbReference type="Gene3D" id="2.60.40.2470">
    <property type="entry name" value="SoxY domain"/>
    <property type="match status" value="1"/>
</dbReference>
<dbReference type="PROSITE" id="PS51318">
    <property type="entry name" value="TAT"/>
    <property type="match status" value="1"/>
</dbReference>
<dbReference type="RefSeq" id="WP_159980776.1">
    <property type="nucleotide sequence ID" value="NZ_BLIV01000011.1"/>
</dbReference>